<keyword evidence="3" id="KW-0804">Transcription</keyword>
<keyword evidence="17" id="KW-1185">Reference proteome</keyword>
<evidence type="ECO:0000256" key="2">
    <source>
        <dbReference type="ARBA" id="ARBA00023125"/>
    </source>
</evidence>
<evidence type="ECO:0000313" key="5">
    <source>
        <dbReference type="EMBL" id="MTU28842.1"/>
    </source>
</evidence>
<organism evidence="10 15">
    <name type="scientific">Parabacteroides merdae</name>
    <dbReference type="NCBI Taxonomy" id="46503"/>
    <lineage>
        <taxon>Bacteria</taxon>
        <taxon>Pseudomonadati</taxon>
        <taxon>Bacteroidota</taxon>
        <taxon>Bacteroidia</taxon>
        <taxon>Bacteroidales</taxon>
        <taxon>Tannerellaceae</taxon>
        <taxon>Parabacteroides</taxon>
    </lineage>
</organism>
<feature type="domain" description="HTH marR-type" evidence="4">
    <location>
        <begin position="7"/>
        <end position="146"/>
    </location>
</feature>
<evidence type="ECO:0000313" key="13">
    <source>
        <dbReference type="Proteomes" id="UP000261088"/>
    </source>
</evidence>
<dbReference type="GO" id="GO:0003700">
    <property type="term" value="F:DNA-binding transcription factor activity"/>
    <property type="evidence" value="ECO:0007669"/>
    <property type="project" value="InterPro"/>
</dbReference>
<dbReference type="InterPro" id="IPR036388">
    <property type="entry name" value="WH-like_DNA-bd_sf"/>
</dbReference>
<keyword evidence="1" id="KW-0805">Transcription regulation</keyword>
<evidence type="ECO:0000313" key="11">
    <source>
        <dbReference type="EMBL" id="RHC80623.1"/>
    </source>
</evidence>
<dbReference type="PANTHER" id="PTHR33164">
    <property type="entry name" value="TRANSCRIPTIONAL REGULATOR, MARR FAMILY"/>
    <property type="match status" value="1"/>
</dbReference>
<accession>A0A3R5ZTG9</accession>
<dbReference type="Proteomes" id="UP000286260">
    <property type="component" value="Unassembled WGS sequence"/>
</dbReference>
<evidence type="ECO:0000256" key="3">
    <source>
        <dbReference type="ARBA" id="ARBA00023163"/>
    </source>
</evidence>
<evidence type="ECO:0000256" key="1">
    <source>
        <dbReference type="ARBA" id="ARBA00023015"/>
    </source>
</evidence>
<dbReference type="PROSITE" id="PS50995">
    <property type="entry name" value="HTH_MARR_2"/>
    <property type="match status" value="1"/>
</dbReference>
<evidence type="ECO:0000313" key="14">
    <source>
        <dbReference type="Proteomes" id="UP000283732"/>
    </source>
</evidence>
<dbReference type="GO" id="GO:0003677">
    <property type="term" value="F:DNA binding"/>
    <property type="evidence" value="ECO:0007669"/>
    <property type="project" value="UniProtKB-KW"/>
</dbReference>
<comment type="caution">
    <text evidence="10">The sequence shown here is derived from an EMBL/GenBank/DDBJ whole genome shotgun (WGS) entry which is preliminary data.</text>
</comment>
<dbReference type="Proteomes" id="UP000482671">
    <property type="component" value="Unassembled WGS sequence"/>
</dbReference>
<dbReference type="AlphaFoldDB" id="A0A3R5ZTG9"/>
<dbReference type="Proteomes" id="UP000434916">
    <property type="component" value="Unassembled WGS sequence"/>
</dbReference>
<reference evidence="13 14" key="1">
    <citation type="submission" date="2018-08" db="EMBL/GenBank/DDBJ databases">
        <title>A genome reference for cultivated species of the human gut microbiota.</title>
        <authorList>
            <person name="Zou Y."/>
            <person name="Xue W."/>
            <person name="Luo G."/>
        </authorList>
    </citation>
    <scope>NUCLEOTIDE SEQUENCE [LARGE SCALE GENOMIC DNA]</scope>
    <source>
        <strain evidence="12 14">AM16-50</strain>
        <strain evidence="11 16">AM34-17</strain>
        <strain evidence="10 15">AM50-15</strain>
        <strain evidence="9 13">OM05-11AA</strain>
    </source>
</reference>
<evidence type="ECO:0000313" key="10">
    <source>
        <dbReference type="EMBL" id="RGZ50758.1"/>
    </source>
</evidence>
<evidence type="ECO:0000313" key="15">
    <source>
        <dbReference type="Proteomes" id="UP000285173"/>
    </source>
</evidence>
<keyword evidence="2" id="KW-0238">DNA-binding</keyword>
<dbReference type="InterPro" id="IPR039422">
    <property type="entry name" value="MarR/SlyA-like"/>
</dbReference>
<dbReference type="Gene3D" id="1.10.10.10">
    <property type="entry name" value="Winged helix-like DNA-binding domain superfamily/Winged helix DNA-binding domain"/>
    <property type="match status" value="1"/>
</dbReference>
<reference evidence="17 18" key="2">
    <citation type="journal article" date="2019" name="Nat. Med.">
        <title>A library of human gut bacterial isolates paired with longitudinal multiomics data enables mechanistic microbiome research.</title>
        <authorList>
            <person name="Poyet M."/>
            <person name="Groussin M."/>
            <person name="Gibbons S.M."/>
            <person name="Avila-Pacheco J."/>
            <person name="Jiang X."/>
            <person name="Kearney S.M."/>
            <person name="Perrotta A.R."/>
            <person name="Berdy B."/>
            <person name="Zhao S."/>
            <person name="Lieberman T.D."/>
            <person name="Swanson P.K."/>
            <person name="Smith M."/>
            <person name="Roesemann S."/>
            <person name="Alexander J.E."/>
            <person name="Rich S.A."/>
            <person name="Livny J."/>
            <person name="Vlamakis H."/>
            <person name="Clish C."/>
            <person name="Bullock K."/>
            <person name="Deik A."/>
            <person name="Scott J."/>
            <person name="Pierce K.A."/>
            <person name="Xavier R.J."/>
            <person name="Alm E.J."/>
        </authorList>
    </citation>
    <scope>NUCLEOTIDE SEQUENCE [LARGE SCALE GENOMIC DNA]</scope>
    <source>
        <strain evidence="8 20">BIOML-A11</strain>
        <strain evidence="7 19">BIOML-A16</strain>
        <strain evidence="5 18">BIOML-A25</strain>
        <strain evidence="6 17">BIOML-A29</strain>
    </source>
</reference>
<evidence type="ECO:0000313" key="12">
    <source>
        <dbReference type="EMBL" id="RHH75797.1"/>
    </source>
</evidence>
<dbReference type="EMBL" id="WNCN01000036">
    <property type="protein sequence ID" value="MTU41410.1"/>
    <property type="molecule type" value="Genomic_DNA"/>
</dbReference>
<evidence type="ECO:0000313" key="20">
    <source>
        <dbReference type="Proteomes" id="UP000482671"/>
    </source>
</evidence>
<dbReference type="SMART" id="SM00347">
    <property type="entry name" value="HTH_MARR"/>
    <property type="match status" value="1"/>
</dbReference>
<evidence type="ECO:0000313" key="7">
    <source>
        <dbReference type="EMBL" id="MTU71277.1"/>
    </source>
</evidence>
<dbReference type="Proteomes" id="UP000261088">
    <property type="component" value="Unassembled WGS sequence"/>
</dbReference>
<dbReference type="Proteomes" id="UP000283732">
    <property type="component" value="Unassembled WGS sequence"/>
</dbReference>
<protein>
    <submittedName>
        <fullName evidence="10">MarR family transcriptional regulator</fullName>
    </submittedName>
</protein>
<gene>
    <name evidence="12" type="ORF">DW191_15055</name>
    <name evidence="11" type="ORF">DW828_16960</name>
    <name evidence="10" type="ORF">DW986_02805</name>
    <name evidence="9" type="ORF">DXB61_06130</name>
    <name evidence="5" type="ORF">GMD66_06360</name>
    <name evidence="6" type="ORF">GMD82_18585</name>
    <name evidence="7" type="ORF">GMD92_20035</name>
    <name evidence="8" type="ORF">GME02_19350</name>
</gene>
<sequence>MANNETAHELILQILKTRMTFRQTIQRVLRTNNVDMTFEMLQVMHRLWKKPGVSQQYLAEQTAKDKACLTNLINNLEKKGWVERRGNPTDRRNKQIYLTEEGERLALRVKPLLHGIYGLIGDEMPSRQIVSCRNNLQKINSILDKL</sequence>
<dbReference type="EMBL" id="WNCR01000002">
    <property type="protein sequence ID" value="MTU28842.1"/>
    <property type="molecule type" value="Genomic_DNA"/>
</dbReference>
<dbReference type="EMBL" id="QSII01000029">
    <property type="protein sequence ID" value="RHC80623.1"/>
    <property type="molecule type" value="Genomic_DNA"/>
</dbReference>
<evidence type="ECO:0000313" key="19">
    <source>
        <dbReference type="Proteomes" id="UP000448908"/>
    </source>
</evidence>
<evidence type="ECO:0000313" key="8">
    <source>
        <dbReference type="EMBL" id="MTV03747.1"/>
    </source>
</evidence>
<dbReference type="EMBL" id="WNDA01000053">
    <property type="protein sequence ID" value="MTU71277.1"/>
    <property type="molecule type" value="Genomic_DNA"/>
</dbReference>
<dbReference type="PRINTS" id="PR00598">
    <property type="entry name" value="HTHMARR"/>
</dbReference>
<proteinExistence type="predicted"/>
<dbReference type="InterPro" id="IPR036390">
    <property type="entry name" value="WH_DNA-bd_sf"/>
</dbReference>
<dbReference type="PANTHER" id="PTHR33164:SF64">
    <property type="entry name" value="TRANSCRIPTIONAL REGULATOR SLYA"/>
    <property type="match status" value="1"/>
</dbReference>
<evidence type="ECO:0000313" key="9">
    <source>
        <dbReference type="EMBL" id="RGN52665.1"/>
    </source>
</evidence>
<dbReference type="EMBL" id="QSEF01000003">
    <property type="protein sequence ID" value="RGZ50758.1"/>
    <property type="molecule type" value="Genomic_DNA"/>
</dbReference>
<dbReference type="Pfam" id="PF01047">
    <property type="entry name" value="MarR"/>
    <property type="match status" value="1"/>
</dbReference>
<evidence type="ECO:0000313" key="17">
    <source>
        <dbReference type="Proteomes" id="UP000434916"/>
    </source>
</evidence>
<evidence type="ECO:0000313" key="16">
    <source>
        <dbReference type="Proteomes" id="UP000286260"/>
    </source>
</evidence>
<name>A0A3R5ZTG9_9BACT</name>
<dbReference type="SUPFAM" id="SSF46785">
    <property type="entry name" value="Winged helix' DNA-binding domain"/>
    <property type="match status" value="1"/>
</dbReference>
<dbReference type="EMBL" id="QRKC01000007">
    <property type="protein sequence ID" value="RHH75797.1"/>
    <property type="molecule type" value="Genomic_DNA"/>
</dbReference>
<dbReference type="GO" id="GO:0006950">
    <property type="term" value="P:response to stress"/>
    <property type="evidence" value="ECO:0007669"/>
    <property type="project" value="TreeGrafter"/>
</dbReference>
<dbReference type="Proteomes" id="UP000437446">
    <property type="component" value="Unassembled WGS sequence"/>
</dbReference>
<dbReference type="InterPro" id="IPR000835">
    <property type="entry name" value="HTH_MarR-typ"/>
</dbReference>
<dbReference type="EMBL" id="QSUP01000005">
    <property type="protein sequence ID" value="RGN52665.1"/>
    <property type="molecule type" value="Genomic_DNA"/>
</dbReference>
<dbReference type="Proteomes" id="UP000285173">
    <property type="component" value="Unassembled WGS sequence"/>
</dbReference>
<dbReference type="RefSeq" id="WP_022322200.1">
    <property type="nucleotide sequence ID" value="NZ_BAABZJ010000001.1"/>
</dbReference>
<evidence type="ECO:0000313" key="18">
    <source>
        <dbReference type="Proteomes" id="UP000437446"/>
    </source>
</evidence>
<evidence type="ECO:0000313" key="6">
    <source>
        <dbReference type="EMBL" id="MTU41410.1"/>
    </source>
</evidence>
<evidence type="ECO:0000259" key="4">
    <source>
        <dbReference type="PROSITE" id="PS50995"/>
    </source>
</evidence>
<dbReference type="Proteomes" id="UP000448908">
    <property type="component" value="Unassembled WGS sequence"/>
</dbReference>
<dbReference type="EMBL" id="WNDD01000032">
    <property type="protein sequence ID" value="MTV03747.1"/>
    <property type="molecule type" value="Genomic_DNA"/>
</dbReference>